<dbReference type="OrthoDB" id="3366823at2759"/>
<dbReference type="Gene3D" id="1.10.630.10">
    <property type="entry name" value="Cytochrome P450"/>
    <property type="match status" value="1"/>
</dbReference>
<evidence type="ECO:0000256" key="4">
    <source>
        <dbReference type="ARBA" id="ARBA00023004"/>
    </source>
</evidence>
<keyword evidence="6" id="KW-0503">Monooxygenase</keyword>
<dbReference type="AlphaFoldDB" id="A0A6A5ZAN4"/>
<comment type="similarity">
    <text evidence="2 6">Belongs to the cytochrome P450 family.</text>
</comment>
<proteinExistence type="inferred from homology"/>
<keyword evidence="8" id="KW-1185">Reference proteome</keyword>
<dbReference type="PROSITE" id="PS00086">
    <property type="entry name" value="CYTOCHROME_P450"/>
    <property type="match status" value="1"/>
</dbReference>
<gene>
    <name evidence="7" type="ORF">BDV96DRAFT_574406</name>
</gene>
<evidence type="ECO:0000256" key="5">
    <source>
        <dbReference type="PIRSR" id="PIRSR602403-1"/>
    </source>
</evidence>
<sequence length="522" mass="58199">MSNVIAVLVTGAIVIYGGLQFLLHHTQDAKEPPPAYTAIPYLGAMIGLSRKKAKFYVELRDKHDLPIYTIRLPGSRLYIVNSPSLIPAVQREFKALAFPPIAANGAKTVCGSSKTANDILDTNVNGEEGDWGYSMTFYKRIHAALAPGPALDAMNRVMAEKISGSMDRLEGEKTVQLLEFVKHEIAMASTDSVYGRKNPFKDPAIEERFWKFQPGILILLMNIFPSLLAKDSLEAREFMTRAFVRYFEQSGHLDGSELINTRFKHSTEHKVPVEDIARFEVGNTIGILTNTVPGSFWVVYHLFSNPVALAECREELSKVISDVPTTVDNGETTTLRTIDMSQVKVSCPILLSTLQEVLRVHTVGISTRMVMQDHVLDGKYLLKKGGTVMIPTPVHHTNTSTWGTDVHEFNHRRFLPKERRHNPVSFRGFGGGTTLCPGRHFASTEILTFAAMLILRFDVTPVGGNWVNLTTNKADMWEATPMPDSDIEVKITPRDQKGKFSKWRILVTDSDKAMPLAAEDTQ</sequence>
<protein>
    <submittedName>
        <fullName evidence="7">Cytochrome P450</fullName>
    </submittedName>
</protein>
<dbReference type="InterPro" id="IPR036396">
    <property type="entry name" value="Cyt_P450_sf"/>
</dbReference>
<evidence type="ECO:0000256" key="6">
    <source>
        <dbReference type="RuleBase" id="RU000461"/>
    </source>
</evidence>
<dbReference type="EMBL" id="ML977322">
    <property type="protein sequence ID" value="KAF2115747.1"/>
    <property type="molecule type" value="Genomic_DNA"/>
</dbReference>
<comment type="cofactor">
    <cofactor evidence="1 5">
        <name>heme</name>
        <dbReference type="ChEBI" id="CHEBI:30413"/>
    </cofactor>
</comment>
<keyword evidence="5 6" id="KW-0349">Heme</keyword>
<dbReference type="GO" id="GO:0016705">
    <property type="term" value="F:oxidoreductase activity, acting on paired donors, with incorporation or reduction of molecular oxygen"/>
    <property type="evidence" value="ECO:0007669"/>
    <property type="project" value="InterPro"/>
</dbReference>
<dbReference type="Pfam" id="PF00067">
    <property type="entry name" value="p450"/>
    <property type="match status" value="1"/>
</dbReference>
<keyword evidence="3 5" id="KW-0479">Metal-binding</keyword>
<dbReference type="GO" id="GO:0004497">
    <property type="term" value="F:monooxygenase activity"/>
    <property type="evidence" value="ECO:0007669"/>
    <property type="project" value="UniProtKB-KW"/>
</dbReference>
<keyword evidence="6" id="KW-0560">Oxidoreductase</keyword>
<dbReference type="GO" id="GO:0005506">
    <property type="term" value="F:iron ion binding"/>
    <property type="evidence" value="ECO:0007669"/>
    <property type="project" value="InterPro"/>
</dbReference>
<evidence type="ECO:0000256" key="2">
    <source>
        <dbReference type="ARBA" id="ARBA00010617"/>
    </source>
</evidence>
<dbReference type="PANTHER" id="PTHR47582">
    <property type="entry name" value="P450, PUTATIVE (EUROFUNG)-RELATED"/>
    <property type="match status" value="1"/>
</dbReference>
<dbReference type="InterPro" id="IPR001128">
    <property type="entry name" value="Cyt_P450"/>
</dbReference>
<evidence type="ECO:0000256" key="3">
    <source>
        <dbReference type="ARBA" id="ARBA00022723"/>
    </source>
</evidence>
<organism evidence="7 8">
    <name type="scientific">Lophiotrema nucula</name>
    <dbReference type="NCBI Taxonomy" id="690887"/>
    <lineage>
        <taxon>Eukaryota</taxon>
        <taxon>Fungi</taxon>
        <taxon>Dikarya</taxon>
        <taxon>Ascomycota</taxon>
        <taxon>Pezizomycotina</taxon>
        <taxon>Dothideomycetes</taxon>
        <taxon>Pleosporomycetidae</taxon>
        <taxon>Pleosporales</taxon>
        <taxon>Lophiotremataceae</taxon>
        <taxon>Lophiotrema</taxon>
    </lineage>
</organism>
<dbReference type="PANTHER" id="PTHR47582:SF1">
    <property type="entry name" value="P450, PUTATIVE (EUROFUNG)-RELATED"/>
    <property type="match status" value="1"/>
</dbReference>
<evidence type="ECO:0000313" key="7">
    <source>
        <dbReference type="EMBL" id="KAF2115747.1"/>
    </source>
</evidence>
<dbReference type="Proteomes" id="UP000799770">
    <property type="component" value="Unassembled WGS sequence"/>
</dbReference>
<dbReference type="InterPro" id="IPR053007">
    <property type="entry name" value="CYP450_monoxygenase_sec-met"/>
</dbReference>
<dbReference type="GO" id="GO:0020037">
    <property type="term" value="F:heme binding"/>
    <property type="evidence" value="ECO:0007669"/>
    <property type="project" value="InterPro"/>
</dbReference>
<dbReference type="PRINTS" id="PR00465">
    <property type="entry name" value="EP450IV"/>
</dbReference>
<dbReference type="InterPro" id="IPR002403">
    <property type="entry name" value="Cyt_P450_E_grp-IV"/>
</dbReference>
<accession>A0A6A5ZAN4</accession>
<evidence type="ECO:0000313" key="8">
    <source>
        <dbReference type="Proteomes" id="UP000799770"/>
    </source>
</evidence>
<evidence type="ECO:0000256" key="1">
    <source>
        <dbReference type="ARBA" id="ARBA00001971"/>
    </source>
</evidence>
<dbReference type="SUPFAM" id="SSF48264">
    <property type="entry name" value="Cytochrome P450"/>
    <property type="match status" value="1"/>
</dbReference>
<name>A0A6A5ZAN4_9PLEO</name>
<reference evidence="7" key="1">
    <citation type="journal article" date="2020" name="Stud. Mycol.">
        <title>101 Dothideomycetes genomes: a test case for predicting lifestyles and emergence of pathogens.</title>
        <authorList>
            <person name="Haridas S."/>
            <person name="Albert R."/>
            <person name="Binder M."/>
            <person name="Bloem J."/>
            <person name="Labutti K."/>
            <person name="Salamov A."/>
            <person name="Andreopoulos B."/>
            <person name="Baker S."/>
            <person name="Barry K."/>
            <person name="Bills G."/>
            <person name="Bluhm B."/>
            <person name="Cannon C."/>
            <person name="Castanera R."/>
            <person name="Culley D."/>
            <person name="Daum C."/>
            <person name="Ezra D."/>
            <person name="Gonzalez J."/>
            <person name="Henrissat B."/>
            <person name="Kuo A."/>
            <person name="Liang C."/>
            <person name="Lipzen A."/>
            <person name="Lutzoni F."/>
            <person name="Magnuson J."/>
            <person name="Mondo S."/>
            <person name="Nolan M."/>
            <person name="Ohm R."/>
            <person name="Pangilinan J."/>
            <person name="Park H.-J."/>
            <person name="Ramirez L."/>
            <person name="Alfaro M."/>
            <person name="Sun H."/>
            <person name="Tritt A."/>
            <person name="Yoshinaga Y."/>
            <person name="Zwiers L.-H."/>
            <person name="Turgeon B."/>
            <person name="Goodwin S."/>
            <person name="Spatafora J."/>
            <person name="Crous P."/>
            <person name="Grigoriev I."/>
        </authorList>
    </citation>
    <scope>NUCLEOTIDE SEQUENCE</scope>
    <source>
        <strain evidence="7">CBS 627.86</strain>
    </source>
</reference>
<keyword evidence="4 5" id="KW-0408">Iron</keyword>
<feature type="binding site" description="axial binding residue" evidence="5">
    <location>
        <position position="436"/>
    </location>
    <ligand>
        <name>heme</name>
        <dbReference type="ChEBI" id="CHEBI:30413"/>
    </ligand>
    <ligandPart>
        <name>Fe</name>
        <dbReference type="ChEBI" id="CHEBI:18248"/>
    </ligandPart>
</feature>
<dbReference type="InterPro" id="IPR017972">
    <property type="entry name" value="Cyt_P450_CS"/>
</dbReference>
<dbReference type="CDD" id="cd11040">
    <property type="entry name" value="CYP7_CYP8-like"/>
    <property type="match status" value="1"/>
</dbReference>